<organism evidence="2 3">
    <name type="scientific">Jilunia laotingensis</name>
    <dbReference type="NCBI Taxonomy" id="2763675"/>
    <lineage>
        <taxon>Bacteria</taxon>
        <taxon>Pseudomonadati</taxon>
        <taxon>Bacteroidota</taxon>
        <taxon>Bacteroidia</taxon>
        <taxon>Bacteroidales</taxon>
        <taxon>Bacteroidaceae</taxon>
        <taxon>Jilunia</taxon>
    </lineage>
</organism>
<feature type="transmembrane region" description="Helical" evidence="1">
    <location>
        <begin position="269"/>
        <end position="288"/>
    </location>
</feature>
<sequence length="311" mass="35924">MTSEQKNTGLEASLKSADTEEWIDLLFYRPVGYQWALFFRKLGVTPNAITIASIFLGVAAGILFYYNDLLLNIIGMCLLVWANMYDSADGQLARMTGQKSELGRILDGLSGDIWFISIYVALCLRLTPEWSYWIWILAAAAGACHSKQAAMADYYRNIHLFFLKGKSGSELDNSVQQRAIFKSLSWKKEGFRKLYLWFYVNYTHSQESLSPAFQRFFSLLKQQYGETIPKEIGDEFRIGSLPLMKYTNILSFNTRVIVLFISLLVNRPWIYFVFELTVLNGLLIYMVYKHEVWSNKLYKLVNKKKDEQSVA</sequence>
<feature type="transmembrane region" description="Helical" evidence="1">
    <location>
        <begin position="44"/>
        <end position="63"/>
    </location>
</feature>
<comment type="caution">
    <text evidence="2">The sequence shown here is derived from an EMBL/GenBank/DDBJ whole genome shotgun (WGS) entry which is preliminary data.</text>
</comment>
<evidence type="ECO:0000256" key="1">
    <source>
        <dbReference type="SAM" id="Phobius"/>
    </source>
</evidence>
<dbReference type="Proteomes" id="UP000651085">
    <property type="component" value="Unassembled WGS sequence"/>
</dbReference>
<dbReference type="Pfam" id="PF01066">
    <property type="entry name" value="CDP-OH_P_transf"/>
    <property type="match status" value="1"/>
</dbReference>
<dbReference type="RefSeq" id="WP_262435053.1">
    <property type="nucleotide sequence ID" value="NZ_JACRTF010000001.1"/>
</dbReference>
<keyword evidence="3" id="KW-1185">Reference proteome</keyword>
<dbReference type="AlphaFoldDB" id="A0A926F8B8"/>
<dbReference type="GO" id="GO:0016780">
    <property type="term" value="F:phosphotransferase activity, for other substituted phosphate groups"/>
    <property type="evidence" value="ECO:0007669"/>
    <property type="project" value="InterPro"/>
</dbReference>
<proteinExistence type="predicted"/>
<dbReference type="InterPro" id="IPR000462">
    <property type="entry name" value="CDP-OH_P_trans"/>
</dbReference>
<keyword evidence="1" id="KW-1133">Transmembrane helix</keyword>
<accession>A0A926F8B8</accession>
<keyword evidence="1" id="KW-0472">Membrane</keyword>
<evidence type="ECO:0000313" key="3">
    <source>
        <dbReference type="Proteomes" id="UP000651085"/>
    </source>
</evidence>
<protein>
    <submittedName>
        <fullName evidence="2">CDP-alcohol phosphatidyltransferase family protein</fullName>
    </submittedName>
</protein>
<keyword evidence="1" id="KW-0812">Transmembrane</keyword>
<evidence type="ECO:0000313" key="2">
    <source>
        <dbReference type="EMBL" id="MBC8593947.1"/>
    </source>
</evidence>
<dbReference type="EMBL" id="JACRTF010000001">
    <property type="protein sequence ID" value="MBC8593947.1"/>
    <property type="molecule type" value="Genomic_DNA"/>
</dbReference>
<gene>
    <name evidence="2" type="ORF">H8744_11955</name>
</gene>
<dbReference type="GO" id="GO:0016020">
    <property type="term" value="C:membrane"/>
    <property type="evidence" value="ECO:0007669"/>
    <property type="project" value="InterPro"/>
</dbReference>
<dbReference type="GO" id="GO:0008654">
    <property type="term" value="P:phospholipid biosynthetic process"/>
    <property type="evidence" value="ECO:0007669"/>
    <property type="project" value="InterPro"/>
</dbReference>
<reference evidence="2" key="1">
    <citation type="submission" date="2020-08" db="EMBL/GenBank/DDBJ databases">
        <title>Genome public.</title>
        <authorList>
            <person name="Liu C."/>
            <person name="Sun Q."/>
        </authorList>
    </citation>
    <scope>NUCLEOTIDE SEQUENCE</scope>
    <source>
        <strain evidence="2">N12</strain>
    </source>
</reference>
<dbReference type="InterPro" id="IPR043130">
    <property type="entry name" value="CDP-OH_PTrfase_TM_dom"/>
</dbReference>
<dbReference type="Gene3D" id="1.20.120.1760">
    <property type="match status" value="1"/>
</dbReference>
<name>A0A926F8B8_9BACT</name>